<dbReference type="AlphaFoldDB" id="A6DF60"/>
<dbReference type="SUPFAM" id="SSF51445">
    <property type="entry name" value="(Trans)glycosidases"/>
    <property type="match status" value="1"/>
</dbReference>
<dbReference type="Gene3D" id="3.20.20.80">
    <property type="entry name" value="Glycosidases"/>
    <property type="match status" value="1"/>
</dbReference>
<keyword evidence="1" id="KW-0732">Signal</keyword>
<protein>
    <recommendedName>
        <fullName evidence="2">F5/8 type C domain-containing protein</fullName>
    </recommendedName>
</protein>
<dbReference type="InterPro" id="IPR008979">
    <property type="entry name" value="Galactose-bd-like_sf"/>
</dbReference>
<gene>
    <name evidence="3" type="ORF">LNTAR_16858</name>
</gene>
<dbReference type="OrthoDB" id="721713at2"/>
<dbReference type="EMBL" id="ABCK01000001">
    <property type="protein sequence ID" value="EDM29440.1"/>
    <property type="molecule type" value="Genomic_DNA"/>
</dbReference>
<proteinExistence type="predicted"/>
<accession>A6DF60</accession>
<comment type="caution">
    <text evidence="3">The sequence shown here is derived from an EMBL/GenBank/DDBJ whole genome shotgun (WGS) entry which is preliminary data.</text>
</comment>
<reference evidence="3 4" key="1">
    <citation type="journal article" date="2010" name="J. Bacteriol.">
        <title>Genome sequence of Lentisphaera araneosa HTCC2155T, the type species of the order Lentisphaerales in the phylum Lentisphaerae.</title>
        <authorList>
            <person name="Thrash J.C."/>
            <person name="Cho J.C."/>
            <person name="Vergin K.L."/>
            <person name="Morris R.M."/>
            <person name="Giovannoni S.J."/>
        </authorList>
    </citation>
    <scope>NUCLEOTIDE SEQUENCE [LARGE SCALE GENOMIC DNA]</scope>
    <source>
        <strain evidence="3 4">HTCC2155</strain>
    </source>
</reference>
<feature type="signal peptide" evidence="1">
    <location>
        <begin position="1"/>
        <end position="20"/>
    </location>
</feature>
<organism evidence="3 4">
    <name type="scientific">Lentisphaera araneosa HTCC2155</name>
    <dbReference type="NCBI Taxonomy" id="313628"/>
    <lineage>
        <taxon>Bacteria</taxon>
        <taxon>Pseudomonadati</taxon>
        <taxon>Lentisphaerota</taxon>
        <taxon>Lentisphaeria</taxon>
        <taxon>Lentisphaerales</taxon>
        <taxon>Lentisphaeraceae</taxon>
        <taxon>Lentisphaera</taxon>
    </lineage>
</organism>
<feature type="chain" id="PRO_5002693854" description="F5/8 type C domain-containing protein" evidence="1">
    <location>
        <begin position="21"/>
        <end position="963"/>
    </location>
</feature>
<dbReference type="Gene3D" id="2.60.120.260">
    <property type="entry name" value="Galactose-binding domain-like"/>
    <property type="match status" value="1"/>
</dbReference>
<dbReference type="eggNOG" id="ENOG5032RED">
    <property type="taxonomic scope" value="Bacteria"/>
</dbReference>
<evidence type="ECO:0000259" key="2">
    <source>
        <dbReference type="Pfam" id="PF00754"/>
    </source>
</evidence>
<dbReference type="SUPFAM" id="SSF49785">
    <property type="entry name" value="Galactose-binding domain-like"/>
    <property type="match status" value="1"/>
</dbReference>
<evidence type="ECO:0000313" key="3">
    <source>
        <dbReference type="EMBL" id="EDM29440.1"/>
    </source>
</evidence>
<evidence type="ECO:0000256" key="1">
    <source>
        <dbReference type="SAM" id="SignalP"/>
    </source>
</evidence>
<dbReference type="InterPro" id="IPR017853">
    <property type="entry name" value="GH"/>
</dbReference>
<keyword evidence="4" id="KW-1185">Reference proteome</keyword>
<name>A6DF60_9BACT</name>
<dbReference type="STRING" id="313628.LNTAR_16858"/>
<evidence type="ECO:0000313" key="4">
    <source>
        <dbReference type="Proteomes" id="UP000004947"/>
    </source>
</evidence>
<dbReference type="RefSeq" id="WP_007276562.1">
    <property type="nucleotide sequence ID" value="NZ_ABCK01000001.1"/>
</dbReference>
<dbReference type="InterPro" id="IPR000421">
    <property type="entry name" value="FA58C"/>
</dbReference>
<feature type="domain" description="F5/8 type C" evidence="2">
    <location>
        <begin position="69"/>
        <end position="172"/>
    </location>
</feature>
<dbReference type="Pfam" id="PF00754">
    <property type="entry name" value="F5_F8_type_C"/>
    <property type="match status" value="1"/>
</dbReference>
<sequence length="963" mass="110606">MHNFLIFLSLLSFLCQFSLAKQDLGTKEINPLELVEQDQSHEALSSSDIFNRNILMGSLLEYTHCSSYKPGAFAWYAHDGNEKTGWLLDHQNNTGYLEVSWGLASVVDEIYLLEKSNKIISYKVNLYDGEKWLEIAAGNKLGRKKISFNPTKASALRIEITTSAKNGGIAEVEVYNSKVKTLAKYGSEALIAAMKKSNVQVFYKGSPYVFSSYGLKLIDPRKRDALYADSWSGNVLKSLQAHFKLDSQMTFKGAFKQKIKTLCESNNLDYLEHNSLVLIGKNTEVLNSVLGELEQTLSQNPYMIKNKSQIDGVIKPSLEKVGKTYEWAGLRSSHILGTNSDAWLKYSQIKSVRTWAGAPRYMNSYIRPVNKIKDSGEFEIAKTKIRSKPEENKYVSWSPFMNKYHKDLKEEFSVYEKLGIKVINETGPKDWPDTIHDDFIQWASTYAFTYYLAKNFNVAVHQYGNEPDWYFNKSTEQQVARRLTLIADAVHCAIDDVNRDYGKNLESIFTAPVLAGVSNGRSARIMMRNLYTRYDGTKSERKLFQLFNRHRYSGRPHQNDLEVAQVKEMMKDEAGEILPQIFTELNYSTGRHWARPKTTFTNDSPRVYTSIANIWGEMMEEQGVYGIFVFKLNDKDVFFRDDIGPFSNTITYSIPAEHDLDGKLKEHNQIAYGTKNFEVCRLFSKGFHGSRPLLKTTNTCSDYQYKAWTSYDEKNQRYYIWSVQNNKNETYNLEFDLSEIDVTEGALVTVETVSPIRHGEMTQLLHLGKDKKISLQQGSYSSVLLTIHQEKMKEEKIFAQHAKTILNGREVSDKSQLEVSRQKGQNNISILEFSLPKVEIKRAVLQFNAKAESSFDYDDGFIFRLYKIDPDKKIEDVLCKDVSALKNIDLKNYPIGHLTCFKDLRKLSVDATEAINESIRLKQEKIKFVLIRELYWPDESTDHIKSFVELGNELAPQMRLVFE</sequence>
<dbReference type="Proteomes" id="UP000004947">
    <property type="component" value="Unassembled WGS sequence"/>
</dbReference>